<dbReference type="GO" id="GO:0005506">
    <property type="term" value="F:iron ion binding"/>
    <property type="evidence" value="ECO:0007669"/>
    <property type="project" value="InterPro"/>
</dbReference>
<comment type="cofactor">
    <cofactor evidence="11">
        <name>heme</name>
        <dbReference type="ChEBI" id="CHEBI:30413"/>
    </cofactor>
</comment>
<evidence type="ECO:0000256" key="4">
    <source>
        <dbReference type="ARBA" id="ARBA00022692"/>
    </source>
</evidence>
<dbReference type="InterPro" id="IPR036396">
    <property type="entry name" value="Cyt_P450_sf"/>
</dbReference>
<dbReference type="GO" id="GO:0016020">
    <property type="term" value="C:membrane"/>
    <property type="evidence" value="ECO:0007669"/>
    <property type="project" value="UniProtKB-SubCell"/>
</dbReference>
<organism evidence="12">
    <name type="scientific">Nymphaea colorata</name>
    <name type="common">pocket water lily</name>
    <dbReference type="NCBI Taxonomy" id="210225"/>
    <lineage>
        <taxon>Eukaryota</taxon>
        <taxon>Viridiplantae</taxon>
        <taxon>Streptophyta</taxon>
        <taxon>Embryophyta</taxon>
        <taxon>Tracheophyta</taxon>
        <taxon>Spermatophyta</taxon>
        <taxon>Magnoliopsida</taxon>
        <taxon>Nymphaeales</taxon>
        <taxon>Nymphaeaceae</taxon>
        <taxon>Nymphaea</taxon>
    </lineage>
</organism>
<evidence type="ECO:0000256" key="9">
    <source>
        <dbReference type="ARBA" id="ARBA00023033"/>
    </source>
</evidence>
<dbReference type="SUPFAM" id="SSF48264">
    <property type="entry name" value="Cytochrome P450"/>
    <property type="match status" value="1"/>
</dbReference>
<proteinExistence type="inferred from homology"/>
<dbReference type="GO" id="GO:0020037">
    <property type="term" value="F:heme binding"/>
    <property type="evidence" value="ECO:0007669"/>
    <property type="project" value="InterPro"/>
</dbReference>
<evidence type="ECO:0008006" key="13">
    <source>
        <dbReference type="Google" id="ProtNLM"/>
    </source>
</evidence>
<sequence length="138" mass="15528">MNMILNESLRLYPPAALLPRQAFEDTKLGDLNIPKGLSIWIPVLAIHHSEELWGKDANDFNPERFAAKSFASGRHFMPFAAGPRNCIGQAFALMEAKLVLAMFLSSFSFTLSENYRHAPVYVLTLKPKHGVQIYLKPL</sequence>
<accession>A0A5K1FX36</accession>
<keyword evidence="5 11" id="KW-0479">Metal-binding</keyword>
<gene>
    <name evidence="12" type="ORF">NYM_LOCUS25627</name>
</gene>
<name>A0A5K1FX36_9MAGN</name>
<dbReference type="GO" id="GO:0004497">
    <property type="term" value="F:monooxygenase activity"/>
    <property type="evidence" value="ECO:0007669"/>
    <property type="project" value="UniProtKB-KW"/>
</dbReference>
<dbReference type="GO" id="GO:0016705">
    <property type="term" value="F:oxidoreductase activity, acting on paired donors, with incorporation or reduction of molecular oxygen"/>
    <property type="evidence" value="ECO:0007669"/>
    <property type="project" value="InterPro"/>
</dbReference>
<dbReference type="EMBL" id="LR721786">
    <property type="protein sequence ID" value="VVW66880.1"/>
    <property type="molecule type" value="Genomic_DNA"/>
</dbReference>
<keyword evidence="4" id="KW-0812">Transmembrane</keyword>
<dbReference type="Pfam" id="PF00067">
    <property type="entry name" value="p450"/>
    <property type="match status" value="1"/>
</dbReference>
<dbReference type="Gene3D" id="1.10.630.10">
    <property type="entry name" value="Cytochrome P450"/>
    <property type="match status" value="1"/>
</dbReference>
<dbReference type="PANTHER" id="PTHR24282:SF228">
    <property type="entry name" value="CYTOKININ HYDROXYLASE"/>
    <property type="match status" value="1"/>
</dbReference>
<feature type="binding site" description="axial binding residue" evidence="11">
    <location>
        <position position="86"/>
    </location>
    <ligand>
        <name>heme</name>
        <dbReference type="ChEBI" id="CHEBI:30413"/>
    </ligand>
    <ligandPart>
        <name>Fe</name>
        <dbReference type="ChEBI" id="CHEBI:18248"/>
    </ligandPart>
</feature>
<evidence type="ECO:0000256" key="1">
    <source>
        <dbReference type="ARBA" id="ARBA00004370"/>
    </source>
</evidence>
<keyword evidence="9" id="KW-0503">Monooxygenase</keyword>
<evidence type="ECO:0000256" key="7">
    <source>
        <dbReference type="ARBA" id="ARBA00023002"/>
    </source>
</evidence>
<reference evidence="12" key="1">
    <citation type="submission" date="2019-09" db="EMBL/GenBank/DDBJ databases">
        <authorList>
            <person name="Zhang L."/>
        </authorList>
    </citation>
    <scope>NUCLEOTIDE SEQUENCE</scope>
</reference>
<evidence type="ECO:0000256" key="10">
    <source>
        <dbReference type="ARBA" id="ARBA00023136"/>
    </source>
</evidence>
<evidence type="ECO:0000313" key="12">
    <source>
        <dbReference type="EMBL" id="VVW66880.1"/>
    </source>
</evidence>
<dbReference type="InterPro" id="IPR001128">
    <property type="entry name" value="Cyt_P450"/>
</dbReference>
<protein>
    <recommendedName>
        <fullName evidence="13">Cytochrome P450</fullName>
    </recommendedName>
</protein>
<dbReference type="PRINTS" id="PR00463">
    <property type="entry name" value="EP450I"/>
</dbReference>
<evidence type="ECO:0000256" key="11">
    <source>
        <dbReference type="PIRSR" id="PIRSR602401-1"/>
    </source>
</evidence>
<dbReference type="PRINTS" id="PR00385">
    <property type="entry name" value="P450"/>
</dbReference>
<dbReference type="InterPro" id="IPR050665">
    <property type="entry name" value="Cytochrome_P450_Monooxygen"/>
</dbReference>
<comment type="subcellular location">
    <subcellularLocation>
        <location evidence="1">Membrane</location>
    </subcellularLocation>
</comment>
<evidence type="ECO:0000256" key="5">
    <source>
        <dbReference type="ARBA" id="ARBA00022723"/>
    </source>
</evidence>
<evidence type="ECO:0000256" key="6">
    <source>
        <dbReference type="ARBA" id="ARBA00022989"/>
    </source>
</evidence>
<dbReference type="AlphaFoldDB" id="A0A5K1FX36"/>
<dbReference type="PANTHER" id="PTHR24282">
    <property type="entry name" value="CYTOCHROME P450 FAMILY MEMBER"/>
    <property type="match status" value="1"/>
</dbReference>
<comment type="similarity">
    <text evidence="2">Belongs to the cytochrome P450 family.</text>
</comment>
<keyword evidence="3 11" id="KW-0349">Heme</keyword>
<keyword evidence="7" id="KW-0560">Oxidoreductase</keyword>
<keyword evidence="6" id="KW-1133">Transmembrane helix</keyword>
<dbReference type="InterPro" id="IPR002401">
    <property type="entry name" value="Cyt_P450_E_grp-I"/>
</dbReference>
<evidence type="ECO:0000256" key="8">
    <source>
        <dbReference type="ARBA" id="ARBA00023004"/>
    </source>
</evidence>
<keyword evidence="8 11" id="KW-0408">Iron</keyword>
<evidence type="ECO:0000256" key="3">
    <source>
        <dbReference type="ARBA" id="ARBA00022617"/>
    </source>
</evidence>
<evidence type="ECO:0000256" key="2">
    <source>
        <dbReference type="ARBA" id="ARBA00010617"/>
    </source>
</evidence>
<keyword evidence="10" id="KW-0472">Membrane</keyword>